<keyword evidence="2" id="KW-0732">Signal</keyword>
<proteinExistence type="predicted"/>
<evidence type="ECO:0000259" key="3">
    <source>
        <dbReference type="PROSITE" id="PS51677"/>
    </source>
</evidence>
<dbReference type="Gene3D" id="3.20.20.370">
    <property type="entry name" value="Glycoside hydrolase/deacetylase"/>
    <property type="match status" value="1"/>
</dbReference>
<evidence type="ECO:0000256" key="1">
    <source>
        <dbReference type="ARBA" id="ARBA00004613"/>
    </source>
</evidence>
<dbReference type="PANTHER" id="PTHR34216">
    <property type="match status" value="1"/>
</dbReference>
<keyword evidence="5" id="KW-1185">Reference proteome</keyword>
<accession>A0A7I7MFN2</accession>
<dbReference type="AlphaFoldDB" id="A0A7I7MFN2"/>
<evidence type="ECO:0000313" key="4">
    <source>
        <dbReference type="EMBL" id="BBX70975.1"/>
    </source>
</evidence>
<dbReference type="PROSITE" id="PS51677">
    <property type="entry name" value="NODB"/>
    <property type="match status" value="1"/>
</dbReference>
<dbReference type="GO" id="GO:0005576">
    <property type="term" value="C:extracellular region"/>
    <property type="evidence" value="ECO:0007669"/>
    <property type="project" value="UniProtKB-SubCell"/>
</dbReference>
<dbReference type="SUPFAM" id="SSF88713">
    <property type="entry name" value="Glycoside hydrolase/deacetylase"/>
    <property type="match status" value="1"/>
</dbReference>
<name>A0A7I7MFN2_9MYCO</name>
<feature type="domain" description="NodB homology" evidence="3">
    <location>
        <begin position="83"/>
        <end position="347"/>
    </location>
</feature>
<evidence type="ECO:0000256" key="2">
    <source>
        <dbReference type="ARBA" id="ARBA00022729"/>
    </source>
</evidence>
<evidence type="ECO:0000313" key="5">
    <source>
        <dbReference type="Proteomes" id="UP000466514"/>
    </source>
</evidence>
<dbReference type="InterPro" id="IPR011330">
    <property type="entry name" value="Glyco_hydro/deAcase_b/a-brl"/>
</dbReference>
<gene>
    <name evidence="4" type="ORF">MPSYJ_44360</name>
</gene>
<sequence length="347" mass="38525">MKESAAWAACLSGLTVFYRWRNRNRLAILMYHGVEQHPLRPDCWHVLDVEVFRRQLDYVRRHFRILPLEEALARLESGTLPQRAAALTFDDGTRNLATCAAPVLREFDLPAAVFLTTGPMGTDEALWPDRLWLAFARTECIDIDLTSIDLGMRSLSTVADRGATYAAVLERCKELPDQERLAQVESLVTALGPDTVDDPGPFRMLSWQEAREMGGDGLVTLYPHTVTHPILSCCSDDKIEREVADSCAAVQRETGTAPGVFAYPNGRSRDFDERARAALRRCGLRWALVTENGYADASSDPLALPRIPIGSGSSFARFRILVSGATEARERSGSGRSMRNPMPKTLS</sequence>
<dbReference type="PANTHER" id="PTHR34216:SF3">
    <property type="entry name" value="POLY-BETA-1,6-N-ACETYL-D-GLUCOSAMINE N-DEACETYLASE"/>
    <property type="match status" value="1"/>
</dbReference>
<organism evidence="4 5">
    <name type="scientific">Mycolicibacterium psychrotolerans</name>
    <dbReference type="NCBI Taxonomy" id="216929"/>
    <lineage>
        <taxon>Bacteria</taxon>
        <taxon>Bacillati</taxon>
        <taxon>Actinomycetota</taxon>
        <taxon>Actinomycetes</taxon>
        <taxon>Mycobacteriales</taxon>
        <taxon>Mycobacteriaceae</taxon>
        <taxon>Mycolicibacterium</taxon>
    </lineage>
</organism>
<dbReference type="InterPro" id="IPR002509">
    <property type="entry name" value="NODB_dom"/>
</dbReference>
<dbReference type="EMBL" id="AP022574">
    <property type="protein sequence ID" value="BBX70975.1"/>
    <property type="molecule type" value="Genomic_DNA"/>
</dbReference>
<dbReference type="GO" id="GO:0016810">
    <property type="term" value="F:hydrolase activity, acting on carbon-nitrogen (but not peptide) bonds"/>
    <property type="evidence" value="ECO:0007669"/>
    <property type="project" value="InterPro"/>
</dbReference>
<protein>
    <submittedName>
        <fullName evidence="4">Polysaccharide deacetylase</fullName>
    </submittedName>
</protein>
<dbReference type="Proteomes" id="UP000466514">
    <property type="component" value="Chromosome"/>
</dbReference>
<comment type="subcellular location">
    <subcellularLocation>
        <location evidence="1">Secreted</location>
    </subcellularLocation>
</comment>
<dbReference type="CDD" id="cd10918">
    <property type="entry name" value="CE4_NodB_like_5s_6s"/>
    <property type="match status" value="1"/>
</dbReference>
<dbReference type="GO" id="GO:0005975">
    <property type="term" value="P:carbohydrate metabolic process"/>
    <property type="evidence" value="ECO:0007669"/>
    <property type="project" value="InterPro"/>
</dbReference>
<dbReference type="Pfam" id="PF01522">
    <property type="entry name" value="Polysacc_deac_1"/>
    <property type="match status" value="1"/>
</dbReference>
<dbReference type="InterPro" id="IPR051398">
    <property type="entry name" value="Polysacch_Deacetylase"/>
</dbReference>
<reference evidence="4 5" key="1">
    <citation type="journal article" date="2019" name="Emerg. Microbes Infect.">
        <title>Comprehensive subspecies identification of 175 nontuberculous mycobacteria species based on 7547 genomic profiles.</title>
        <authorList>
            <person name="Matsumoto Y."/>
            <person name="Kinjo T."/>
            <person name="Motooka D."/>
            <person name="Nabeya D."/>
            <person name="Jung N."/>
            <person name="Uechi K."/>
            <person name="Horii T."/>
            <person name="Iida T."/>
            <person name="Fujita J."/>
            <person name="Nakamura S."/>
        </authorList>
    </citation>
    <scope>NUCLEOTIDE SEQUENCE [LARGE SCALE GENOMIC DNA]</scope>
    <source>
        <strain evidence="4 5">JCM 13323</strain>
    </source>
</reference>
<dbReference type="KEGG" id="mpsc:MPSYJ_44360"/>